<dbReference type="Proteomes" id="UP000054248">
    <property type="component" value="Unassembled WGS sequence"/>
</dbReference>
<feature type="compositionally biased region" description="Low complexity" evidence="1">
    <location>
        <begin position="83"/>
        <end position="103"/>
    </location>
</feature>
<reference evidence="2" key="3">
    <citation type="submission" date="2015-02" db="EMBL/GenBank/DDBJ databases">
        <title>Evolutionary Origins and Diversification of the Mycorrhizal Mutualists.</title>
        <authorList>
            <consortium name="DOE Joint Genome Institute"/>
            <consortium name="Mycorrhizal Genomics Consortium"/>
            <person name="Kohler A."/>
            <person name="Kuo A."/>
            <person name="Nagy L.G."/>
            <person name="Floudas D."/>
            <person name="Copeland A."/>
            <person name="Barry K.W."/>
            <person name="Cichocki N."/>
            <person name="Veneault-Fourrey C."/>
            <person name="LaButti K."/>
            <person name="Lindquist E.A."/>
            <person name="Lipzen A."/>
            <person name="Lundell T."/>
            <person name="Morin E."/>
            <person name="Murat C."/>
            <person name="Riley R."/>
            <person name="Ohm R."/>
            <person name="Sun H."/>
            <person name="Tunlid A."/>
            <person name="Henrissat B."/>
            <person name="Grigoriev I.V."/>
            <person name="Hibbett D.S."/>
            <person name="Martin F."/>
        </authorList>
    </citation>
    <scope>NUCLEOTIDE SEQUENCE</scope>
    <source>
        <strain evidence="2 4">MUT 4182</strain>
    </source>
</reference>
<dbReference type="AlphaFoldDB" id="A0A0C3Q3F8"/>
<evidence type="ECO:0000313" key="3">
    <source>
        <dbReference type="EMBL" id="KIO25560.1"/>
    </source>
</evidence>
<evidence type="ECO:0000313" key="2">
    <source>
        <dbReference type="EMBL" id="KIO17571.1"/>
    </source>
</evidence>
<organism evidence="2 4">
    <name type="scientific">Tulasnella calospora MUT 4182</name>
    <dbReference type="NCBI Taxonomy" id="1051891"/>
    <lineage>
        <taxon>Eukaryota</taxon>
        <taxon>Fungi</taxon>
        <taxon>Dikarya</taxon>
        <taxon>Basidiomycota</taxon>
        <taxon>Agaricomycotina</taxon>
        <taxon>Agaricomycetes</taxon>
        <taxon>Cantharellales</taxon>
        <taxon>Tulasnellaceae</taxon>
        <taxon>Tulasnella</taxon>
    </lineage>
</organism>
<dbReference type="EMBL" id="KN823367">
    <property type="protein sequence ID" value="KIO17571.1"/>
    <property type="molecule type" value="Genomic_DNA"/>
</dbReference>
<dbReference type="EMBL" id="KN823040">
    <property type="protein sequence ID" value="KIO25560.1"/>
    <property type="molecule type" value="Genomic_DNA"/>
</dbReference>
<dbReference type="HOGENOM" id="CLU_1826716_0_0_1"/>
<evidence type="ECO:0000256" key="1">
    <source>
        <dbReference type="SAM" id="MobiDB-lite"/>
    </source>
</evidence>
<accession>A0A0C3Q3F8</accession>
<keyword evidence="4" id="KW-1185">Reference proteome</keyword>
<proteinExistence type="predicted"/>
<name>A0A0C3Q3F8_9AGAM</name>
<sequence length="141" mass="15771">MFAEPRRKDERGGDVTNPHDNVSRTITLCFFLLFNSLLQESAHIQSDKALTHLVGVVQKETRHDSVVKKEETSLEPEEPQAVPSPSTTTTMFTTTSSSDLSTPNRITTVFKGKADRSVGHYFENLDDDMLEDGLEDELEDA</sequence>
<feature type="compositionally biased region" description="Basic and acidic residues" evidence="1">
    <location>
        <begin position="60"/>
        <end position="72"/>
    </location>
</feature>
<feature type="region of interest" description="Disordered" evidence="1">
    <location>
        <begin position="60"/>
        <end position="104"/>
    </location>
</feature>
<reference evidence="4" key="2">
    <citation type="submission" date="2015-01" db="EMBL/GenBank/DDBJ databases">
        <title>Evolutionary Origins and Diversification of the Mycorrhizal Mutualists.</title>
        <authorList>
            <consortium name="DOE Joint Genome Institute"/>
            <consortium name="Mycorrhizal Genomics Consortium"/>
            <person name="Kohler A."/>
            <person name="Kuo A."/>
            <person name="Nagy L.G."/>
            <person name="Floudas D."/>
            <person name="Copeland A."/>
            <person name="Barry K.W."/>
            <person name="Cichocki N."/>
            <person name="Veneault-Fourrey C."/>
            <person name="LaButti K."/>
            <person name="Lindquist E.A."/>
            <person name="Lipzen A."/>
            <person name="Lundell T."/>
            <person name="Morin E."/>
            <person name="Murat C."/>
            <person name="Riley R."/>
            <person name="Ohm R."/>
            <person name="Sun H."/>
            <person name="Tunlid A."/>
            <person name="Henrissat B."/>
            <person name="Grigoriev I.V."/>
            <person name="Hibbett D.S."/>
            <person name="Martin F."/>
        </authorList>
    </citation>
    <scope>NUCLEOTIDE SEQUENCE [LARGE SCALE GENOMIC DNA]</scope>
    <source>
        <strain evidence="3 4">MUT 4182</strain>
    </source>
</reference>
<reference evidence="2 4" key="1">
    <citation type="submission" date="2014-04" db="EMBL/GenBank/DDBJ databases">
        <authorList>
            <consortium name="DOE Joint Genome Institute"/>
            <person name="Kuo A."/>
            <person name="Girlanda M."/>
            <person name="Perotto S."/>
            <person name="Kohler A."/>
            <person name="Nagy L.G."/>
            <person name="Floudas D."/>
            <person name="Copeland A."/>
            <person name="Barry K.W."/>
            <person name="Cichocki N."/>
            <person name="Veneault-Fourrey C."/>
            <person name="LaButti K."/>
            <person name="Lindquist E.A."/>
            <person name="Lipzen A."/>
            <person name="Lundell T."/>
            <person name="Morin E."/>
            <person name="Murat C."/>
            <person name="Sun H."/>
            <person name="Tunlid A."/>
            <person name="Henrissat B."/>
            <person name="Grigoriev I.V."/>
            <person name="Hibbett D.S."/>
            <person name="Martin F."/>
            <person name="Nordberg H.P."/>
            <person name="Cantor M.N."/>
            <person name="Hua S.X."/>
        </authorList>
    </citation>
    <scope>NUCLEOTIDE SEQUENCE [LARGE SCALE GENOMIC DNA]</scope>
    <source>
        <strain evidence="2 4">MUT 4182</strain>
    </source>
</reference>
<protein>
    <submittedName>
        <fullName evidence="2">Uncharacterized protein</fullName>
    </submittedName>
</protein>
<gene>
    <name evidence="3" type="ORF">M407DRAFT_25157</name>
    <name evidence="2" type="ORF">M407DRAFT_32759</name>
</gene>
<evidence type="ECO:0000313" key="4">
    <source>
        <dbReference type="Proteomes" id="UP000054248"/>
    </source>
</evidence>